<keyword evidence="5" id="KW-0812">Transmembrane</keyword>
<dbReference type="OrthoDB" id="102194at2"/>
<dbReference type="GO" id="GO:0015288">
    <property type="term" value="F:porin activity"/>
    <property type="evidence" value="ECO:0007669"/>
    <property type="project" value="TreeGrafter"/>
</dbReference>
<keyword evidence="6" id="KW-0472">Membrane</keyword>
<dbReference type="PANTHER" id="PTHR30026">
    <property type="entry name" value="OUTER MEMBRANE PROTEIN TOLC"/>
    <property type="match status" value="1"/>
</dbReference>
<accession>A0A0B6WW99</accession>
<evidence type="ECO:0000256" key="7">
    <source>
        <dbReference type="ARBA" id="ARBA00023237"/>
    </source>
</evidence>
<sequence length="636" mass="70509" precursor="true">MLKGLLFWQARSSMKIGRCAALILLSGAMVLAQTPPPASAKEPVTPRQEGSAAPQEPREPNLPQVEPRPVPPLPSLQRVGVQKDRTLSLSLNQAIRLALANNNEIEVARDDVRFAESVLRSLEGIYDPVISFTPQISSTIEPVSSVLAGSDQRGTVKTTDFNFGPAMSQQLRFGGGQYQIFFNNLRRSTTSTFSQLNPFYSSSLGVQFTQPLWRNRAIDQNRRQIRIQKKRLEQSDADFRRRVSEIIAQVEQAYWDLVFALKDQQNKLSNLELAREQFRQTEARVAAGAAAPIERAEVATELASRETDLLQSAQNVSIAENNLKQLILRDPLAPEWAAQITPTDEPNFDPTPIDLAALLTEARENRPELQRLRLEEDINRIDLEFYRNQTRPRIDLQATVATTGLAGTAVVPTGTLTGGLAGVSGSASGQVPLIFGDPNLNANAFLLAQINQLRAAQGLPPAEVPLITPQTQTVPTRLVGGYAQTLHNLFSFETRNVVVGVRIELPLRNRTAEANLAGALVQREQLAATRRSQEQQVAVEVRNAAQAVETARQRVLAAREARRNAELQLEGERRLYQVGRSTTFLLFQRENQLANARNAEIRAETDYNKAVAQLRRAVGTILRMNNITIQSPLTKR</sequence>
<evidence type="ECO:0000256" key="1">
    <source>
        <dbReference type="ARBA" id="ARBA00004442"/>
    </source>
</evidence>
<keyword evidence="4" id="KW-1134">Transmembrane beta strand</keyword>
<dbReference type="Gene3D" id="1.20.1600.10">
    <property type="entry name" value="Outer membrane efflux proteins (OEP)"/>
    <property type="match status" value="1"/>
</dbReference>
<keyword evidence="9" id="KW-0732">Signal</keyword>
<organism evidence="10 11">
    <name type="scientific">Pyrinomonas methylaliphatogenes</name>
    <dbReference type="NCBI Taxonomy" id="454194"/>
    <lineage>
        <taxon>Bacteria</taxon>
        <taxon>Pseudomonadati</taxon>
        <taxon>Acidobacteriota</taxon>
        <taxon>Blastocatellia</taxon>
        <taxon>Blastocatellales</taxon>
        <taxon>Pyrinomonadaceae</taxon>
        <taxon>Pyrinomonas</taxon>
    </lineage>
</organism>
<feature type="region of interest" description="Disordered" evidence="8">
    <location>
        <begin position="35"/>
        <end position="77"/>
    </location>
</feature>
<dbReference type="InterPro" id="IPR051906">
    <property type="entry name" value="TolC-like"/>
</dbReference>
<dbReference type="GO" id="GO:0009279">
    <property type="term" value="C:cell outer membrane"/>
    <property type="evidence" value="ECO:0007669"/>
    <property type="project" value="UniProtKB-SubCell"/>
</dbReference>
<reference evidence="10 11" key="1">
    <citation type="submission" date="2013-12" db="EMBL/GenBank/DDBJ databases">
        <authorList>
            <person name="Stott M."/>
        </authorList>
    </citation>
    <scope>NUCLEOTIDE SEQUENCE [LARGE SCALE GENOMIC DNA]</scope>
    <source>
        <strain evidence="10 11">K22</strain>
    </source>
</reference>
<dbReference type="Pfam" id="PF02321">
    <property type="entry name" value="OEP"/>
    <property type="match status" value="2"/>
</dbReference>
<comment type="subcellular location">
    <subcellularLocation>
        <location evidence="1">Cell outer membrane</location>
    </subcellularLocation>
</comment>
<evidence type="ECO:0000256" key="9">
    <source>
        <dbReference type="SAM" id="SignalP"/>
    </source>
</evidence>
<evidence type="ECO:0000313" key="11">
    <source>
        <dbReference type="Proteomes" id="UP000031518"/>
    </source>
</evidence>
<evidence type="ECO:0000256" key="5">
    <source>
        <dbReference type="ARBA" id="ARBA00022692"/>
    </source>
</evidence>
<dbReference type="PANTHER" id="PTHR30026:SF23">
    <property type="entry name" value="TO APRF-PUTATIVE OUTER MEMBRANE EFFLUX PROTEIN OR SECRETED ALKALINE PHOSPHATASE-RELATED"/>
    <property type="match status" value="1"/>
</dbReference>
<dbReference type="GO" id="GO:1990281">
    <property type="term" value="C:efflux pump complex"/>
    <property type="evidence" value="ECO:0007669"/>
    <property type="project" value="TreeGrafter"/>
</dbReference>
<dbReference type="GO" id="GO:0015562">
    <property type="term" value="F:efflux transmembrane transporter activity"/>
    <property type="evidence" value="ECO:0007669"/>
    <property type="project" value="InterPro"/>
</dbReference>
<evidence type="ECO:0000256" key="3">
    <source>
        <dbReference type="ARBA" id="ARBA00022448"/>
    </source>
</evidence>
<evidence type="ECO:0000313" key="10">
    <source>
        <dbReference type="EMBL" id="CDM65371.1"/>
    </source>
</evidence>
<evidence type="ECO:0000256" key="6">
    <source>
        <dbReference type="ARBA" id="ARBA00023136"/>
    </source>
</evidence>
<comment type="similarity">
    <text evidence="2">Belongs to the outer membrane factor (OMF) (TC 1.B.17) family.</text>
</comment>
<dbReference type="Proteomes" id="UP000031518">
    <property type="component" value="Unassembled WGS sequence"/>
</dbReference>
<keyword evidence="3" id="KW-0813">Transport</keyword>
<reference evidence="10 11" key="2">
    <citation type="submission" date="2015-01" db="EMBL/GenBank/DDBJ databases">
        <title>Complete genome sequence of Pyrinomonas methylaliphatogenes type strain K22T.</title>
        <authorList>
            <person name="Lee K.C.Y."/>
            <person name="Power J.F."/>
            <person name="Dunfield P.F."/>
            <person name="Morgan X.C."/>
            <person name="Huttenhower C."/>
            <person name="Stott M.B."/>
        </authorList>
    </citation>
    <scope>NUCLEOTIDE SEQUENCE [LARGE SCALE GENOMIC DNA]</scope>
    <source>
        <strain evidence="10 11">K22</strain>
    </source>
</reference>
<dbReference type="SUPFAM" id="SSF56954">
    <property type="entry name" value="Outer membrane efflux proteins (OEP)"/>
    <property type="match status" value="1"/>
</dbReference>
<keyword evidence="7" id="KW-0998">Cell outer membrane</keyword>
<feature type="signal peptide" evidence="9">
    <location>
        <begin position="1"/>
        <end position="40"/>
    </location>
</feature>
<gene>
    <name evidence="10" type="ORF">PYK22_01370</name>
</gene>
<dbReference type="InterPro" id="IPR003423">
    <property type="entry name" value="OMP_efflux"/>
</dbReference>
<proteinExistence type="inferred from homology"/>
<dbReference type="AlphaFoldDB" id="A0A0B6WW99"/>
<protein>
    <submittedName>
        <fullName evidence="10">Outer membrane protein</fullName>
    </submittedName>
</protein>
<evidence type="ECO:0000256" key="2">
    <source>
        <dbReference type="ARBA" id="ARBA00007613"/>
    </source>
</evidence>
<evidence type="ECO:0000256" key="4">
    <source>
        <dbReference type="ARBA" id="ARBA00022452"/>
    </source>
</evidence>
<dbReference type="STRING" id="454194.PYK22_01370"/>
<name>A0A0B6WW99_9BACT</name>
<keyword evidence="11" id="KW-1185">Reference proteome</keyword>
<dbReference type="RefSeq" id="WP_041975359.1">
    <property type="nucleotide sequence ID" value="NZ_CBXV010000004.1"/>
</dbReference>
<evidence type="ECO:0000256" key="8">
    <source>
        <dbReference type="SAM" id="MobiDB-lite"/>
    </source>
</evidence>
<feature type="chain" id="PRO_5002109935" evidence="9">
    <location>
        <begin position="41"/>
        <end position="636"/>
    </location>
</feature>
<dbReference type="EMBL" id="CBXV010000004">
    <property type="protein sequence ID" value="CDM65371.1"/>
    <property type="molecule type" value="Genomic_DNA"/>
</dbReference>